<dbReference type="AlphaFoldDB" id="A0A2C9VRS6"/>
<evidence type="ECO:0000256" key="1">
    <source>
        <dbReference type="SAM" id="Phobius"/>
    </source>
</evidence>
<accession>A0A2C9VRS6</accession>
<protein>
    <submittedName>
        <fullName evidence="2">Uncharacterized protein</fullName>
    </submittedName>
</protein>
<keyword evidence="1" id="KW-0472">Membrane</keyword>
<reference evidence="2" key="1">
    <citation type="submission" date="2016-02" db="EMBL/GenBank/DDBJ databases">
        <title>WGS assembly of Manihot esculenta.</title>
        <authorList>
            <person name="Bredeson J.V."/>
            <person name="Prochnik S.E."/>
            <person name="Lyons J.B."/>
            <person name="Schmutz J."/>
            <person name="Grimwood J."/>
            <person name="Vrebalov J."/>
            <person name="Bart R.S."/>
            <person name="Amuge T."/>
            <person name="Ferguson M.E."/>
            <person name="Green R."/>
            <person name="Putnam N."/>
            <person name="Stites J."/>
            <person name="Rounsley S."/>
            <person name="Rokhsar D.S."/>
        </authorList>
    </citation>
    <scope>NUCLEOTIDE SEQUENCE [LARGE SCALE GENOMIC DNA]</scope>
    <source>
        <tissue evidence="2">Leaf</tissue>
    </source>
</reference>
<organism evidence="2">
    <name type="scientific">Manihot esculenta</name>
    <name type="common">Cassava</name>
    <name type="synonym">Jatropha manihot</name>
    <dbReference type="NCBI Taxonomy" id="3983"/>
    <lineage>
        <taxon>Eukaryota</taxon>
        <taxon>Viridiplantae</taxon>
        <taxon>Streptophyta</taxon>
        <taxon>Embryophyta</taxon>
        <taxon>Tracheophyta</taxon>
        <taxon>Spermatophyta</taxon>
        <taxon>Magnoliopsida</taxon>
        <taxon>eudicotyledons</taxon>
        <taxon>Gunneridae</taxon>
        <taxon>Pentapetalae</taxon>
        <taxon>rosids</taxon>
        <taxon>fabids</taxon>
        <taxon>Malpighiales</taxon>
        <taxon>Euphorbiaceae</taxon>
        <taxon>Crotonoideae</taxon>
        <taxon>Manihoteae</taxon>
        <taxon>Manihot</taxon>
    </lineage>
</organism>
<name>A0A2C9VRS6_MANES</name>
<dbReference type="EMBL" id="CM004392">
    <property type="protein sequence ID" value="OAY47657.1"/>
    <property type="molecule type" value="Genomic_DNA"/>
</dbReference>
<proteinExistence type="predicted"/>
<feature type="transmembrane region" description="Helical" evidence="1">
    <location>
        <begin position="12"/>
        <end position="35"/>
    </location>
</feature>
<evidence type="ECO:0000313" key="2">
    <source>
        <dbReference type="EMBL" id="OAY47657.1"/>
    </source>
</evidence>
<keyword evidence="1" id="KW-0812">Transmembrane</keyword>
<keyword evidence="1" id="KW-1133">Transmembrane helix</keyword>
<gene>
    <name evidence="2" type="ORF">MANES_06G095900</name>
</gene>
<sequence>MLMTSHCRHTVYSFYNLVNCLSCHFLVLCFSLLVACKSLSFKISNASCDSLV</sequence>